<dbReference type="InterPro" id="IPR014245">
    <property type="entry name" value="Spore_III_AF"/>
</dbReference>
<proteinExistence type="predicted"/>
<protein>
    <submittedName>
        <fullName evidence="2">Sporulation stage III protein AF</fullName>
    </submittedName>
</protein>
<dbReference type="Pfam" id="PF09581">
    <property type="entry name" value="Spore_III_AF"/>
    <property type="match status" value="1"/>
</dbReference>
<comment type="caution">
    <text evidence="2">The sequence shown here is derived from an EMBL/GenBank/DDBJ whole genome shotgun (WGS) entry which is preliminary data.</text>
</comment>
<dbReference type="EMBL" id="AWQQ01000121">
    <property type="protein sequence ID" value="PHJ37023.1"/>
    <property type="molecule type" value="Genomic_DNA"/>
</dbReference>
<evidence type="ECO:0000256" key="1">
    <source>
        <dbReference type="SAM" id="Phobius"/>
    </source>
</evidence>
<reference evidence="2 3" key="1">
    <citation type="submission" date="2013-09" db="EMBL/GenBank/DDBJ databases">
        <title>Biodegradation of hydrocarbons in the deep terrestrial subsurface : characterization of a microbial consortium composed of two Desulfotomaculum species originating from a deep geological formation.</title>
        <authorList>
            <person name="Aullo T."/>
            <person name="Berlendis S."/>
            <person name="Lascourreges J.-F."/>
            <person name="Dessort D."/>
            <person name="Saint-Laurent S."/>
            <person name="Schraauwers B."/>
            <person name="Mas J."/>
            <person name="Magot M."/>
            <person name="Ranchou-Peyruse A."/>
        </authorList>
    </citation>
    <scope>NUCLEOTIDE SEQUENCE [LARGE SCALE GENOMIC DNA]</scope>
    <source>
        <strain evidence="2 3">Bs107</strain>
    </source>
</reference>
<keyword evidence="1" id="KW-1133">Transmembrane helix</keyword>
<keyword evidence="1" id="KW-0472">Membrane</keyword>
<dbReference type="AlphaFoldDB" id="A0A2C6MCK2"/>
<gene>
    <name evidence="2" type="ORF">P378_18910</name>
</gene>
<evidence type="ECO:0000313" key="2">
    <source>
        <dbReference type="EMBL" id="PHJ37023.1"/>
    </source>
</evidence>
<organism evidence="2 3">
    <name type="scientific">Desulforamulus profundi</name>
    <dbReference type="NCBI Taxonomy" id="1383067"/>
    <lineage>
        <taxon>Bacteria</taxon>
        <taxon>Bacillati</taxon>
        <taxon>Bacillota</taxon>
        <taxon>Clostridia</taxon>
        <taxon>Eubacteriales</taxon>
        <taxon>Peptococcaceae</taxon>
        <taxon>Desulforamulus</taxon>
    </lineage>
</organism>
<feature type="transmembrane region" description="Helical" evidence="1">
    <location>
        <begin position="37"/>
        <end position="54"/>
    </location>
</feature>
<evidence type="ECO:0000313" key="3">
    <source>
        <dbReference type="Proteomes" id="UP000222564"/>
    </source>
</evidence>
<keyword evidence="3" id="KW-1185">Reference proteome</keyword>
<accession>A0A2C6MCK2</accession>
<sequence length="207" mass="22511">MESIKTLVQVLVIIIVLAVFLEMLLPSSQMQDYVKMVMGLLVIIVVLEAGANLVQQDFKFELPALNQNAQGPPLANIMAEGQKLGGKQKEQAMTEYRQGLEKQVLALARLQNNLNVTGVQVKTSGAPEDPDFGRLTGVTLEISREPVEDGTSTVQRVKPVEITVEANSSPDQATGATPANSEQARKLARTVANFYNIPVDQVQVVEK</sequence>
<feature type="transmembrane region" description="Helical" evidence="1">
    <location>
        <begin position="6"/>
        <end position="25"/>
    </location>
</feature>
<dbReference type="Proteomes" id="UP000222564">
    <property type="component" value="Unassembled WGS sequence"/>
</dbReference>
<dbReference type="NCBIfam" id="TIGR02896">
    <property type="entry name" value="spore_III_AF"/>
    <property type="match status" value="1"/>
</dbReference>
<keyword evidence="1" id="KW-0812">Transmembrane</keyword>
<name>A0A2C6MCK2_9FIRM</name>